<dbReference type="EMBL" id="CVRI01000006">
    <property type="protein sequence ID" value="CRK87920.1"/>
    <property type="molecule type" value="Genomic_DNA"/>
</dbReference>
<evidence type="ECO:0000256" key="4">
    <source>
        <dbReference type="ARBA" id="ARBA00022837"/>
    </source>
</evidence>
<evidence type="ECO:0000256" key="7">
    <source>
        <dbReference type="ARBA" id="ARBA00023179"/>
    </source>
</evidence>
<dbReference type="SUPFAM" id="SSF47473">
    <property type="entry name" value="EF-hand"/>
    <property type="match status" value="1"/>
</dbReference>
<dbReference type="InterPro" id="IPR002048">
    <property type="entry name" value="EF_hand_dom"/>
</dbReference>
<feature type="domain" description="EF-hand" evidence="8">
    <location>
        <begin position="82"/>
        <end position="117"/>
    </location>
</feature>
<dbReference type="OrthoDB" id="26525at2759"/>
<evidence type="ECO:0000313" key="9">
    <source>
        <dbReference type="EMBL" id="CRK87920.1"/>
    </source>
</evidence>
<gene>
    <name evidence="9" type="ORF">CLUMA_CG001706</name>
</gene>
<keyword evidence="5" id="KW-0518">Myosin</keyword>
<evidence type="ECO:0000313" key="10">
    <source>
        <dbReference type="Proteomes" id="UP000183832"/>
    </source>
</evidence>
<dbReference type="PANTHER" id="PTHR23048:SF33">
    <property type="entry name" value="MYOSIN LIGHT CHAIN ALKALI"/>
    <property type="match status" value="1"/>
</dbReference>
<evidence type="ECO:0000256" key="1">
    <source>
        <dbReference type="ARBA" id="ARBA00011445"/>
    </source>
</evidence>
<proteinExistence type="predicted"/>
<dbReference type="PANTHER" id="PTHR23048">
    <property type="entry name" value="MYOSIN LIGHT CHAIN 1, 3"/>
    <property type="match status" value="1"/>
</dbReference>
<sequence length="154" mass="17560">MAEKLKDQEIENAEFAFGIYDCDGSGKVDAYDIPDVLRALNLNPTLELCEKMGATKKRGEKKLTVEEFLPIYGQVKVQKDQGSFEDFLECLKLYDKEENGTMLLAELEHTLKALGEKLSDDEVTELFADCMDPEDEDGNIFYTPFLRRLCDVKE</sequence>
<dbReference type="Proteomes" id="UP000183832">
    <property type="component" value="Unassembled WGS sequence"/>
</dbReference>
<dbReference type="InterPro" id="IPR050230">
    <property type="entry name" value="CALM/Myosin/TropC-like"/>
</dbReference>
<protein>
    <recommendedName>
        <fullName evidence="2">Myosin light chain alkali</fullName>
    </recommendedName>
</protein>
<organism evidence="9 10">
    <name type="scientific">Clunio marinus</name>
    <dbReference type="NCBI Taxonomy" id="568069"/>
    <lineage>
        <taxon>Eukaryota</taxon>
        <taxon>Metazoa</taxon>
        <taxon>Ecdysozoa</taxon>
        <taxon>Arthropoda</taxon>
        <taxon>Hexapoda</taxon>
        <taxon>Insecta</taxon>
        <taxon>Pterygota</taxon>
        <taxon>Neoptera</taxon>
        <taxon>Endopterygota</taxon>
        <taxon>Diptera</taxon>
        <taxon>Nematocera</taxon>
        <taxon>Chironomoidea</taxon>
        <taxon>Chironomidae</taxon>
        <taxon>Clunio</taxon>
    </lineage>
</organism>
<dbReference type="GO" id="GO:0005509">
    <property type="term" value="F:calcium ion binding"/>
    <property type="evidence" value="ECO:0007669"/>
    <property type="project" value="InterPro"/>
</dbReference>
<dbReference type="STRING" id="568069.A0A1J1HIP1"/>
<evidence type="ECO:0000256" key="5">
    <source>
        <dbReference type="ARBA" id="ARBA00023123"/>
    </source>
</evidence>
<dbReference type="InterPro" id="IPR011992">
    <property type="entry name" value="EF-hand-dom_pair"/>
</dbReference>
<dbReference type="Gene3D" id="1.10.238.10">
    <property type="entry name" value="EF-hand"/>
    <property type="match status" value="2"/>
</dbReference>
<dbReference type="AlphaFoldDB" id="A0A1J1HIP1"/>
<dbReference type="GO" id="GO:0005859">
    <property type="term" value="C:muscle myosin complex"/>
    <property type="evidence" value="ECO:0007669"/>
    <property type="project" value="TreeGrafter"/>
</dbReference>
<keyword evidence="10" id="KW-1185">Reference proteome</keyword>
<evidence type="ECO:0000256" key="3">
    <source>
        <dbReference type="ARBA" id="ARBA00022737"/>
    </source>
</evidence>
<evidence type="ECO:0000256" key="2">
    <source>
        <dbReference type="ARBA" id="ARBA00019148"/>
    </source>
</evidence>
<dbReference type="PROSITE" id="PS50222">
    <property type="entry name" value="EF_HAND_2"/>
    <property type="match status" value="2"/>
</dbReference>
<dbReference type="PROSITE" id="PS00018">
    <property type="entry name" value="EF_HAND_1"/>
    <property type="match status" value="1"/>
</dbReference>
<feature type="domain" description="EF-hand" evidence="8">
    <location>
        <begin position="8"/>
        <end position="43"/>
    </location>
</feature>
<keyword evidence="6" id="KW-0505">Motor protein</keyword>
<keyword evidence="4" id="KW-0106">Calcium</keyword>
<name>A0A1J1HIP1_9DIPT</name>
<evidence type="ECO:0000259" key="8">
    <source>
        <dbReference type="PROSITE" id="PS50222"/>
    </source>
</evidence>
<reference evidence="9 10" key="1">
    <citation type="submission" date="2015-04" db="EMBL/GenBank/DDBJ databases">
        <authorList>
            <person name="Syromyatnikov M.Y."/>
            <person name="Popov V.N."/>
        </authorList>
    </citation>
    <scope>NUCLEOTIDE SEQUENCE [LARGE SCALE GENOMIC DNA]</scope>
</reference>
<dbReference type="FunFam" id="1.10.238.10:FF:000267">
    <property type="entry name" value="Myosin light chain alkali"/>
    <property type="match status" value="1"/>
</dbReference>
<accession>A0A1J1HIP1</accession>
<comment type="subunit">
    <text evidence="1">Myosin is a hexamer of 2 heavy chains and 4 light chains.</text>
</comment>
<evidence type="ECO:0000256" key="6">
    <source>
        <dbReference type="ARBA" id="ARBA00023175"/>
    </source>
</evidence>
<keyword evidence="7" id="KW-0514">Muscle protein</keyword>
<dbReference type="InterPro" id="IPR018247">
    <property type="entry name" value="EF_Hand_1_Ca_BS"/>
</dbReference>
<keyword evidence="3" id="KW-0677">Repeat</keyword>